<dbReference type="PANTHER" id="PTHR31845">
    <property type="entry name" value="FINGER DOMAIN PROTEIN, PUTATIVE-RELATED"/>
    <property type="match status" value="1"/>
</dbReference>
<evidence type="ECO:0000313" key="10">
    <source>
        <dbReference type="Proteomes" id="UP000054771"/>
    </source>
</evidence>
<dbReference type="GO" id="GO:0000976">
    <property type="term" value="F:transcription cis-regulatory region binding"/>
    <property type="evidence" value="ECO:0007669"/>
    <property type="project" value="TreeGrafter"/>
</dbReference>
<gene>
    <name evidence="9" type="ORF">ASPCAL04209</name>
</gene>
<name>A0A0U5FUD5_ASPCI</name>
<evidence type="ECO:0000256" key="1">
    <source>
        <dbReference type="ARBA" id="ARBA00004123"/>
    </source>
</evidence>
<evidence type="ECO:0000256" key="2">
    <source>
        <dbReference type="ARBA" id="ARBA00022833"/>
    </source>
</evidence>
<evidence type="ECO:0000256" key="7">
    <source>
        <dbReference type="SAM" id="MobiDB-lite"/>
    </source>
</evidence>
<evidence type="ECO:0000256" key="5">
    <source>
        <dbReference type="ARBA" id="ARBA00023163"/>
    </source>
</evidence>
<dbReference type="Gene3D" id="4.10.240.10">
    <property type="entry name" value="Zn(2)-C6 fungal-type DNA-binding domain"/>
    <property type="match status" value="1"/>
</dbReference>
<sequence length="647" mass="72769">MDYNPRQPAAVACMSCRRLKMRCVGGGSPPCRRCLKHNRECVVRLPNRNQRRPSSSQIQDYRNTQHALASPVSSSSHASVGRQLYDRSPSETGREYSINQEPLGLPSIFSSSPLSIAAKSVPERNDSFDDHASIPSADADHVSPPVIRDLVEFFLERLLFYVPVLSLEPMDDPTTILERRQPLAYAMAFVASTFALGYDSARRSLFTHILRLIEQANYIRDNKTEENWTLLQALAVLYAYPEVAIQSSKTQKRQLSIWAVKSAVEACAMQQSLHHSIGHLRELAREDSSNATASQAYRRTFYWLWLFVKSRHHSVITRTPPTIHDDSTITSTVDLLLHMEPSQSVWRILAEAALHRMWDQAALRDKDLGEWWCMPSNTKDIGSLQELLKSTEEMLQEWRSTWLQSNGMHKTSTRTGEPHIASSVTPFMGLLTRFNMISFAAPIISHQLREKPGRPSFSPTILSSPELAPFLDCVLKSADAASNCCDSILGMKPVAREFLRYTPDYGFTMMALCCLHLVYAYNMSPNNSALRTKLAKAEQVAHLMIEVSGPNNALPHLYGECILSHLRNSTTAIDCSGDQTFATGTRQGTMGFEEDLRAVQEVPIPLDLNDHWPAEFSTNDFIDSFHGQLPDLFNMYSSLLNSNANEL</sequence>
<evidence type="ECO:0000259" key="8">
    <source>
        <dbReference type="PROSITE" id="PS50048"/>
    </source>
</evidence>
<dbReference type="InterPro" id="IPR051089">
    <property type="entry name" value="prtT"/>
</dbReference>
<dbReference type="EMBL" id="CDMC01000003">
    <property type="protein sequence ID" value="CEL03051.1"/>
    <property type="molecule type" value="Genomic_DNA"/>
</dbReference>
<keyword evidence="5" id="KW-0804">Transcription</keyword>
<dbReference type="GO" id="GO:0000981">
    <property type="term" value="F:DNA-binding transcription factor activity, RNA polymerase II-specific"/>
    <property type="evidence" value="ECO:0007669"/>
    <property type="project" value="InterPro"/>
</dbReference>
<dbReference type="InterPro" id="IPR036864">
    <property type="entry name" value="Zn2-C6_fun-type_DNA-bd_sf"/>
</dbReference>
<dbReference type="InterPro" id="IPR001138">
    <property type="entry name" value="Zn2Cys6_DnaBD"/>
</dbReference>
<keyword evidence="10" id="KW-1185">Reference proteome</keyword>
<feature type="region of interest" description="Disordered" evidence="7">
    <location>
        <begin position="46"/>
        <end position="97"/>
    </location>
</feature>
<feature type="compositionally biased region" description="Low complexity" evidence="7">
    <location>
        <begin position="66"/>
        <end position="80"/>
    </location>
</feature>
<accession>A0A0U5FUD5</accession>
<feature type="domain" description="Zn(2)-C6 fungal-type" evidence="8">
    <location>
        <begin position="12"/>
        <end position="43"/>
    </location>
</feature>
<protein>
    <recommendedName>
        <fullName evidence="8">Zn(2)-C6 fungal-type domain-containing protein</fullName>
    </recommendedName>
</protein>
<evidence type="ECO:0000256" key="3">
    <source>
        <dbReference type="ARBA" id="ARBA00023015"/>
    </source>
</evidence>
<dbReference type="PANTHER" id="PTHR31845:SF17">
    <property type="entry name" value="ZN(II)2CYS6 TRANSCRIPTION FACTOR (EUROFUNG)"/>
    <property type="match status" value="1"/>
</dbReference>
<dbReference type="GO" id="GO:0005634">
    <property type="term" value="C:nucleus"/>
    <property type="evidence" value="ECO:0007669"/>
    <property type="project" value="UniProtKB-SubCell"/>
</dbReference>
<dbReference type="OMA" id="CHFAHAN"/>
<keyword evidence="6" id="KW-0539">Nucleus</keyword>
<feature type="compositionally biased region" description="Polar residues" evidence="7">
    <location>
        <begin position="52"/>
        <end position="65"/>
    </location>
</feature>
<dbReference type="SUPFAM" id="SSF57701">
    <property type="entry name" value="Zn2/Cys6 DNA-binding domain"/>
    <property type="match status" value="1"/>
</dbReference>
<keyword evidence="3" id="KW-0805">Transcription regulation</keyword>
<dbReference type="CDD" id="cd00067">
    <property type="entry name" value="GAL4"/>
    <property type="match status" value="1"/>
</dbReference>
<evidence type="ECO:0000313" key="9">
    <source>
        <dbReference type="EMBL" id="CEL03051.1"/>
    </source>
</evidence>
<proteinExistence type="predicted"/>
<dbReference type="PROSITE" id="PS00463">
    <property type="entry name" value="ZN2_CY6_FUNGAL_1"/>
    <property type="match status" value="1"/>
</dbReference>
<evidence type="ECO:0000256" key="4">
    <source>
        <dbReference type="ARBA" id="ARBA00023125"/>
    </source>
</evidence>
<dbReference type="PROSITE" id="PS50048">
    <property type="entry name" value="ZN2_CY6_FUNGAL_2"/>
    <property type="match status" value="1"/>
</dbReference>
<comment type="subcellular location">
    <subcellularLocation>
        <location evidence="1">Nucleus</location>
    </subcellularLocation>
</comment>
<organism evidence="9 10">
    <name type="scientific">Aspergillus calidoustus</name>
    <dbReference type="NCBI Taxonomy" id="454130"/>
    <lineage>
        <taxon>Eukaryota</taxon>
        <taxon>Fungi</taxon>
        <taxon>Dikarya</taxon>
        <taxon>Ascomycota</taxon>
        <taxon>Pezizomycotina</taxon>
        <taxon>Eurotiomycetes</taxon>
        <taxon>Eurotiomycetidae</taxon>
        <taxon>Eurotiales</taxon>
        <taxon>Aspergillaceae</taxon>
        <taxon>Aspergillus</taxon>
        <taxon>Aspergillus subgen. Nidulantes</taxon>
    </lineage>
</organism>
<dbReference type="OrthoDB" id="39175at2759"/>
<dbReference type="Pfam" id="PF00172">
    <property type="entry name" value="Zn_clus"/>
    <property type="match status" value="1"/>
</dbReference>
<dbReference type="SMART" id="SM00066">
    <property type="entry name" value="GAL4"/>
    <property type="match status" value="1"/>
</dbReference>
<feature type="compositionally biased region" description="Basic and acidic residues" evidence="7">
    <location>
        <begin position="84"/>
        <end position="94"/>
    </location>
</feature>
<dbReference type="GO" id="GO:0008270">
    <property type="term" value="F:zinc ion binding"/>
    <property type="evidence" value="ECO:0007669"/>
    <property type="project" value="InterPro"/>
</dbReference>
<dbReference type="CDD" id="cd12148">
    <property type="entry name" value="fungal_TF_MHR"/>
    <property type="match status" value="1"/>
</dbReference>
<dbReference type="AlphaFoldDB" id="A0A0U5FUD5"/>
<keyword evidence="4" id="KW-0238">DNA-binding</keyword>
<reference evidence="10" key="1">
    <citation type="journal article" date="2016" name="Genome Announc.">
        <title>Draft genome sequences of fungus Aspergillus calidoustus.</title>
        <authorList>
            <person name="Horn F."/>
            <person name="Linde J."/>
            <person name="Mattern D.J."/>
            <person name="Walther G."/>
            <person name="Guthke R."/>
            <person name="Scherlach K."/>
            <person name="Martin K."/>
            <person name="Brakhage A.A."/>
            <person name="Petzke L."/>
            <person name="Valiante V."/>
        </authorList>
    </citation>
    <scope>NUCLEOTIDE SEQUENCE [LARGE SCALE GENOMIC DNA]</scope>
    <source>
        <strain evidence="10">SF006504</strain>
    </source>
</reference>
<evidence type="ECO:0000256" key="6">
    <source>
        <dbReference type="ARBA" id="ARBA00023242"/>
    </source>
</evidence>
<keyword evidence="2" id="KW-0862">Zinc</keyword>
<dbReference type="Proteomes" id="UP000054771">
    <property type="component" value="Unassembled WGS sequence"/>
</dbReference>